<protein>
    <submittedName>
        <fullName evidence="3">Prepilin-type N-terminal cleavage/methylation domain-containing protein</fullName>
    </submittedName>
</protein>
<proteinExistence type="predicted"/>
<dbReference type="Proteomes" id="UP001172142">
    <property type="component" value="Unassembled WGS sequence"/>
</dbReference>
<gene>
    <name evidence="3" type="ORF">QWY13_10265</name>
</gene>
<dbReference type="PROSITE" id="PS00409">
    <property type="entry name" value="PROKAR_NTER_METHYL"/>
    <property type="match status" value="1"/>
</dbReference>
<keyword evidence="2" id="KW-0178">Competence</keyword>
<comment type="caution">
    <text evidence="3">The sequence shown here is derived from an EMBL/GenBank/DDBJ whole genome shotgun (WGS) entry which is preliminary data.</text>
</comment>
<comment type="subcellular location">
    <subcellularLocation>
        <location evidence="1">Cell surface</location>
    </subcellularLocation>
</comment>
<dbReference type="EMBL" id="JAUJWU010000002">
    <property type="protein sequence ID" value="MDN7245889.1"/>
    <property type="molecule type" value="Genomic_DNA"/>
</dbReference>
<evidence type="ECO:0000313" key="3">
    <source>
        <dbReference type="EMBL" id="MDN7245889.1"/>
    </source>
</evidence>
<dbReference type="InterPro" id="IPR045584">
    <property type="entry name" value="Pilin-like"/>
</dbReference>
<keyword evidence="4" id="KW-1185">Reference proteome</keyword>
<evidence type="ECO:0000313" key="4">
    <source>
        <dbReference type="Proteomes" id="UP001172142"/>
    </source>
</evidence>
<evidence type="ECO:0000256" key="1">
    <source>
        <dbReference type="ARBA" id="ARBA00004241"/>
    </source>
</evidence>
<dbReference type="Pfam" id="PF07963">
    <property type="entry name" value="N_methyl"/>
    <property type="match status" value="1"/>
</dbReference>
<reference evidence="3 4" key="1">
    <citation type="submission" date="2023-07" db="EMBL/GenBank/DDBJ databases">
        <title>Novel species in genus Planococcus.</title>
        <authorList>
            <person name="Ning S."/>
        </authorList>
    </citation>
    <scope>NUCLEOTIDE SEQUENCE [LARGE SCALE GENOMIC DNA]</scope>
    <source>
        <strain evidence="3 4">N017</strain>
    </source>
</reference>
<evidence type="ECO:0000256" key="2">
    <source>
        <dbReference type="ARBA" id="ARBA00023287"/>
    </source>
</evidence>
<organism evidence="3 4">
    <name type="scientific">Planococcus shenhongbingii</name>
    <dbReference type="NCBI Taxonomy" id="3058398"/>
    <lineage>
        <taxon>Bacteria</taxon>
        <taxon>Bacillati</taxon>
        <taxon>Bacillota</taxon>
        <taxon>Bacilli</taxon>
        <taxon>Bacillales</taxon>
        <taxon>Caryophanaceae</taxon>
        <taxon>Planococcus</taxon>
    </lineage>
</organism>
<dbReference type="NCBIfam" id="TIGR02532">
    <property type="entry name" value="IV_pilin_GFxxxE"/>
    <property type="match status" value="1"/>
</dbReference>
<dbReference type="SUPFAM" id="SSF54523">
    <property type="entry name" value="Pili subunits"/>
    <property type="match status" value="1"/>
</dbReference>
<name>A0ABT8NDB4_9BACL</name>
<dbReference type="InterPro" id="IPR012902">
    <property type="entry name" value="N_methyl_site"/>
</dbReference>
<sequence>MKLNQKGITLVELIAALALVSLVAGIAWTAMSIGFKHTAVETNKTSLQQDANLIVSTLSAAHRRNDTYTLKFDANKQLMIKTCEDITACPATSTFTRVIDNNYDYTDTTINGAIYDGGTFPEVVVKPKENHTELVLKIKSLNNTVTVKTTLTRIITGMK</sequence>
<accession>A0ABT8NDB4</accession>
<dbReference type="RefSeq" id="WP_301856492.1">
    <property type="nucleotide sequence ID" value="NZ_JAUJWU010000002.1"/>
</dbReference>